<dbReference type="NCBIfam" id="NF004556">
    <property type="entry name" value="PRK05899.2-2"/>
    <property type="match status" value="1"/>
</dbReference>
<evidence type="ECO:0000256" key="2">
    <source>
        <dbReference type="ARBA" id="ARBA00001946"/>
    </source>
</evidence>
<evidence type="ECO:0000259" key="5">
    <source>
        <dbReference type="SMART" id="SM00861"/>
    </source>
</evidence>
<proteinExistence type="inferred from homology"/>
<dbReference type="PANTHER" id="PTHR43825:SF1">
    <property type="entry name" value="TRANSKETOLASE-LIKE PYRIMIDINE-BINDING DOMAIN-CONTAINING PROTEIN"/>
    <property type="match status" value="1"/>
</dbReference>
<dbReference type="AlphaFoldDB" id="A0AAW5K4I5"/>
<dbReference type="InterPro" id="IPR051157">
    <property type="entry name" value="PDH/Transketolase"/>
</dbReference>
<dbReference type="InterPro" id="IPR029061">
    <property type="entry name" value="THDP-binding"/>
</dbReference>
<dbReference type="Pfam" id="PF02780">
    <property type="entry name" value="Transketolase_C"/>
    <property type="match status" value="1"/>
</dbReference>
<dbReference type="InterPro" id="IPR005475">
    <property type="entry name" value="Transketolase-like_Pyr-bd"/>
</dbReference>
<name>A0AAW5K4I5_9BACT</name>
<dbReference type="InterPro" id="IPR009014">
    <property type="entry name" value="Transketo_C/PFOR_II"/>
</dbReference>
<feature type="domain" description="Transketolase-like pyrimidine-binding" evidence="5">
    <location>
        <begin position="327"/>
        <end position="497"/>
    </location>
</feature>
<comment type="cofactor">
    <cofactor evidence="2">
        <name>Mg(2+)</name>
        <dbReference type="ChEBI" id="CHEBI:18420"/>
    </cofactor>
</comment>
<dbReference type="InterPro" id="IPR033248">
    <property type="entry name" value="Transketolase_C"/>
</dbReference>
<comment type="cofactor">
    <cofactor evidence="3">
        <name>thiamine diphosphate</name>
        <dbReference type="ChEBI" id="CHEBI:58937"/>
    </cofactor>
</comment>
<dbReference type="CDD" id="cd07033">
    <property type="entry name" value="TPP_PYR_DXS_TK_like"/>
    <property type="match status" value="1"/>
</dbReference>
<dbReference type="PANTHER" id="PTHR43825">
    <property type="entry name" value="PYRUVATE DEHYDROGENASE E1 COMPONENT"/>
    <property type="match status" value="1"/>
</dbReference>
<comment type="similarity">
    <text evidence="4">Belongs to the transketolase family.</text>
</comment>
<evidence type="ECO:0000313" key="6">
    <source>
        <dbReference type="EMBL" id="MCQ4814791.1"/>
    </source>
</evidence>
<dbReference type="Pfam" id="PF02779">
    <property type="entry name" value="Transket_pyr"/>
    <property type="match status" value="1"/>
</dbReference>
<accession>A0AAW5K4I5</accession>
<comment type="caution">
    <text evidence="6">The sequence shown here is derived from an EMBL/GenBank/DDBJ whole genome shotgun (WGS) entry which is preliminary data.</text>
</comment>
<keyword evidence="7" id="KW-1185">Reference proteome</keyword>
<dbReference type="Gene3D" id="3.40.50.970">
    <property type="match status" value="2"/>
</dbReference>
<dbReference type="RefSeq" id="WP_256182049.1">
    <property type="nucleotide sequence ID" value="NZ_DBEWVB010000251.1"/>
</dbReference>
<evidence type="ECO:0000256" key="1">
    <source>
        <dbReference type="ARBA" id="ARBA00001936"/>
    </source>
</evidence>
<dbReference type="InterPro" id="IPR005474">
    <property type="entry name" value="Transketolase_N"/>
</dbReference>
<dbReference type="EC" id="2.2.1.1" evidence="6"/>
<comment type="cofactor">
    <cofactor evidence="1">
        <name>Mn(2+)</name>
        <dbReference type="ChEBI" id="CHEBI:29035"/>
    </cofactor>
</comment>
<dbReference type="SMART" id="SM00861">
    <property type="entry name" value="Transket_pyr"/>
    <property type="match status" value="1"/>
</dbReference>
<evidence type="ECO:0000256" key="4">
    <source>
        <dbReference type="ARBA" id="ARBA00007131"/>
    </source>
</evidence>
<evidence type="ECO:0000256" key="3">
    <source>
        <dbReference type="ARBA" id="ARBA00001964"/>
    </source>
</evidence>
<dbReference type="SUPFAM" id="SSF52922">
    <property type="entry name" value="TK C-terminal domain-like"/>
    <property type="match status" value="1"/>
</dbReference>
<reference evidence="6 7" key="1">
    <citation type="submission" date="2022-06" db="EMBL/GenBank/DDBJ databases">
        <title>Isolation of gut microbiota from human fecal samples.</title>
        <authorList>
            <person name="Pamer E.G."/>
            <person name="Barat B."/>
            <person name="Waligurski E."/>
            <person name="Medina S."/>
            <person name="Paddock L."/>
            <person name="Mostad J."/>
        </authorList>
    </citation>
    <scope>NUCLEOTIDE SEQUENCE [LARGE SCALE GENOMIC DNA]</scope>
    <source>
        <strain evidence="6 7">DFI.9.90</strain>
    </source>
</reference>
<gene>
    <name evidence="6" type="ORF">NE630_10160</name>
</gene>
<dbReference type="GO" id="GO:0005737">
    <property type="term" value="C:cytoplasm"/>
    <property type="evidence" value="ECO:0007669"/>
    <property type="project" value="UniProtKB-ARBA"/>
</dbReference>
<dbReference type="GO" id="GO:0004802">
    <property type="term" value="F:transketolase activity"/>
    <property type="evidence" value="ECO:0007669"/>
    <property type="project" value="UniProtKB-EC"/>
</dbReference>
<dbReference type="Proteomes" id="UP001205919">
    <property type="component" value="Unassembled WGS sequence"/>
</dbReference>
<evidence type="ECO:0000313" key="7">
    <source>
        <dbReference type="Proteomes" id="UP001205919"/>
    </source>
</evidence>
<keyword evidence="6" id="KW-0808">Transferase</keyword>
<dbReference type="SUPFAM" id="SSF52518">
    <property type="entry name" value="Thiamin diphosphate-binding fold (THDP-binding)"/>
    <property type="match status" value="2"/>
</dbReference>
<dbReference type="Pfam" id="PF00456">
    <property type="entry name" value="Transketolase_N"/>
    <property type="match status" value="1"/>
</dbReference>
<protein>
    <submittedName>
        <fullName evidence="6">Transketolase</fullName>
        <ecNumber evidence="6">2.2.1.1</ecNumber>
    </submittedName>
</protein>
<dbReference type="EMBL" id="JANFYT010000020">
    <property type="protein sequence ID" value="MCQ4814791.1"/>
    <property type="molecule type" value="Genomic_DNA"/>
</dbReference>
<organism evidence="6 7">
    <name type="scientific">Cloacibacillus evryensis</name>
    <dbReference type="NCBI Taxonomy" id="508460"/>
    <lineage>
        <taxon>Bacteria</taxon>
        <taxon>Thermotogati</taxon>
        <taxon>Synergistota</taxon>
        <taxon>Synergistia</taxon>
        <taxon>Synergistales</taxon>
        <taxon>Synergistaceae</taxon>
        <taxon>Cloacibacillus</taxon>
    </lineage>
</organism>
<dbReference type="CDD" id="cd02012">
    <property type="entry name" value="TPP_TK"/>
    <property type="match status" value="1"/>
</dbReference>
<sequence>MKVTEEIRGFKSEGISAKGVAELRGAAREARVWAVVATAAAKSGHPAGALSSMDIYMTLLGAANVTPELADSPERDRIVVSHGHTSAGFYAALAEYGFFPAHEMAANFRRAGSPYQGHVERDVPGVDWGTGNLGQGLAAGVGFALAARARGSRAHTWVVMGDGEQVKGQVAEARRIAAKEKLTNITALVDWNDIQISGRLEEVMPVNIPALWAADGWLVTECDGHDYEALYRAMKAAKGSPVPTVILCRTTMGKGVSFMENIPDYHGKPAAGEKLELALKELGSDISVFNAALAERKGPLPKGRRITPEKPVLELGVPHTYTREDKKDNRGAFGKALAEVGELNYKKEGATPMLVFDCDLAGSVKVDGFAKACPDNYVEAGIQEHTTATAAGAASAAGVVSVWADFGVFASDEVYNQQRLNDINRAGAKTVLTHTGLDVGEDGMTHQCIDYVGLFRNTFGWNVVVPADPNQTDRATRWMLAEPGNVCLAMGRSVLPVILKEDGTPFYGEGYEFRNGAIDLLRDGTDVAILAMGHLAGRAVEARELLAKEGISARVLHCATPLSMDENELFTLVGERPLLTCEDHHADTGIGAVAALAFARAGKAVRIKNLGVTRYGLSGSNGDVLADMGLDADGIAGGAKELLK</sequence>
<dbReference type="Gene3D" id="3.40.50.920">
    <property type="match status" value="1"/>
</dbReference>